<dbReference type="AlphaFoldDB" id="A0A5J4XAL8"/>
<dbReference type="EMBL" id="SNRW01000088">
    <property type="protein sequence ID" value="KAA6403539.1"/>
    <property type="molecule type" value="Genomic_DNA"/>
</dbReference>
<evidence type="ECO:0000313" key="2">
    <source>
        <dbReference type="EMBL" id="KAA6403539.1"/>
    </source>
</evidence>
<evidence type="ECO:0000313" key="3">
    <source>
        <dbReference type="Proteomes" id="UP000324800"/>
    </source>
</evidence>
<organism evidence="2 3">
    <name type="scientific">Streblomastix strix</name>
    <dbReference type="NCBI Taxonomy" id="222440"/>
    <lineage>
        <taxon>Eukaryota</taxon>
        <taxon>Metamonada</taxon>
        <taxon>Preaxostyla</taxon>
        <taxon>Oxymonadida</taxon>
        <taxon>Streblomastigidae</taxon>
        <taxon>Streblomastix</taxon>
    </lineage>
</organism>
<dbReference type="Proteomes" id="UP000324800">
    <property type="component" value="Unassembled WGS sequence"/>
</dbReference>
<feature type="compositionally biased region" description="Basic and acidic residues" evidence="1">
    <location>
        <begin position="133"/>
        <end position="149"/>
    </location>
</feature>
<comment type="caution">
    <text evidence="2">The sequence shown here is derived from an EMBL/GenBank/DDBJ whole genome shotgun (WGS) entry which is preliminary data.</text>
</comment>
<reference evidence="2 3" key="1">
    <citation type="submission" date="2019-03" db="EMBL/GenBank/DDBJ databases">
        <title>Single cell metagenomics reveals metabolic interactions within the superorganism composed of flagellate Streblomastix strix and complex community of Bacteroidetes bacteria on its surface.</title>
        <authorList>
            <person name="Treitli S.C."/>
            <person name="Kolisko M."/>
            <person name="Husnik F."/>
            <person name="Keeling P."/>
            <person name="Hampl V."/>
        </authorList>
    </citation>
    <scope>NUCLEOTIDE SEQUENCE [LARGE SCALE GENOMIC DNA]</scope>
    <source>
        <strain evidence="2">ST1C</strain>
    </source>
</reference>
<proteinExistence type="predicted"/>
<gene>
    <name evidence="2" type="ORF">EZS28_000929</name>
</gene>
<evidence type="ECO:0000256" key="1">
    <source>
        <dbReference type="SAM" id="MobiDB-lite"/>
    </source>
</evidence>
<sequence>MRSTDDYQLTTSAMNQRQMPVLPTAAQISVHSWVVNAGSKPIVRTGKPEGMVVSNDTQSSSESKLVIYKPIERDPVFTDTFNPNAVINEPANDIASRAIPWHLLFAQNQMLSGSSSIGAPQIGYETDSQSGTSKKDPDVQQIDQDARGT</sequence>
<feature type="region of interest" description="Disordered" evidence="1">
    <location>
        <begin position="116"/>
        <end position="149"/>
    </location>
</feature>
<name>A0A5J4XAL8_9EUKA</name>
<protein>
    <submittedName>
        <fullName evidence="2">Uncharacterized protein</fullName>
    </submittedName>
</protein>
<accession>A0A5J4XAL8</accession>